<evidence type="ECO:0000313" key="2">
    <source>
        <dbReference type="Proteomes" id="UP000198967"/>
    </source>
</evidence>
<protein>
    <recommendedName>
        <fullName evidence="3">SnoaL-like domain-containing protein</fullName>
    </recommendedName>
</protein>
<dbReference type="OrthoDB" id="2375018at2"/>
<gene>
    <name evidence="1" type="ORF">SAMN05216377_112234</name>
</gene>
<dbReference type="STRING" id="366584.SAMN05216377_112234"/>
<evidence type="ECO:0000313" key="1">
    <source>
        <dbReference type="EMBL" id="SDG53839.1"/>
    </source>
</evidence>
<dbReference type="RefSeq" id="WP_093086822.1">
    <property type="nucleotide sequence ID" value="NZ_FNBE01000012.1"/>
</dbReference>
<dbReference type="AlphaFoldDB" id="A0A1G7V3A5"/>
<evidence type="ECO:0008006" key="3">
    <source>
        <dbReference type="Google" id="ProtNLM"/>
    </source>
</evidence>
<proteinExistence type="predicted"/>
<organism evidence="1 2">
    <name type="scientific">Pseudonocardia oroxyli</name>
    <dbReference type="NCBI Taxonomy" id="366584"/>
    <lineage>
        <taxon>Bacteria</taxon>
        <taxon>Bacillati</taxon>
        <taxon>Actinomycetota</taxon>
        <taxon>Actinomycetes</taxon>
        <taxon>Pseudonocardiales</taxon>
        <taxon>Pseudonocardiaceae</taxon>
        <taxon>Pseudonocardia</taxon>
    </lineage>
</organism>
<accession>A0A1G7V3A5</accession>
<keyword evidence="2" id="KW-1185">Reference proteome</keyword>
<dbReference type="Proteomes" id="UP000198967">
    <property type="component" value="Unassembled WGS sequence"/>
</dbReference>
<sequence>MSRYDHEFTTMFAGLEKQLENTENPRHRAILKNYRLHGLLEVAGRYHELLAPTMTVEEPVYRLHEGGQSLVIDGMAEVTAFYESLVAADALVMWVAEQDIAVNDRGFSGEVVFRQFVPSAMLGESVFGSVRSGGDVVLLQRTLAFVWPYDEHGRLIGEHVYEDGASRQVTEVDPVDVITAARAAELLAPEIAREIP</sequence>
<reference evidence="1 2" key="1">
    <citation type="submission" date="2016-10" db="EMBL/GenBank/DDBJ databases">
        <authorList>
            <person name="de Groot N.N."/>
        </authorList>
    </citation>
    <scope>NUCLEOTIDE SEQUENCE [LARGE SCALE GENOMIC DNA]</scope>
    <source>
        <strain evidence="1 2">CGMCC 4.3143</strain>
    </source>
</reference>
<name>A0A1G7V3A5_PSEOR</name>
<dbReference type="EMBL" id="FNBE01000012">
    <property type="protein sequence ID" value="SDG53839.1"/>
    <property type="molecule type" value="Genomic_DNA"/>
</dbReference>